<name>A0A565AYU8_9BRAS</name>
<sequence>MLDLKDNIPESSPRPHPEKLNKPPHSFSEAEISKARSELIDLTEAGFKLYWLKTKLDEVSLEWKKTITDGSRELEEHIKNLKVELDKEKV</sequence>
<proteinExistence type="predicted"/>
<dbReference type="Proteomes" id="UP000489600">
    <property type="component" value="Unassembled WGS sequence"/>
</dbReference>
<accession>A0A565AYU8</accession>
<evidence type="ECO:0000256" key="1">
    <source>
        <dbReference type="SAM" id="MobiDB-lite"/>
    </source>
</evidence>
<gene>
    <name evidence="2" type="ORF">ANE_LOCUS4489</name>
</gene>
<dbReference type="PANTHER" id="PTHR46236:SF19">
    <property type="entry name" value="MATH DOMAIN-CONTAINING PROTEIN"/>
    <property type="match status" value="1"/>
</dbReference>
<feature type="compositionally biased region" description="Basic and acidic residues" evidence="1">
    <location>
        <begin position="1"/>
        <end position="21"/>
    </location>
</feature>
<evidence type="ECO:0000313" key="3">
    <source>
        <dbReference type="Proteomes" id="UP000489600"/>
    </source>
</evidence>
<organism evidence="2 3">
    <name type="scientific">Arabis nemorensis</name>
    <dbReference type="NCBI Taxonomy" id="586526"/>
    <lineage>
        <taxon>Eukaryota</taxon>
        <taxon>Viridiplantae</taxon>
        <taxon>Streptophyta</taxon>
        <taxon>Embryophyta</taxon>
        <taxon>Tracheophyta</taxon>
        <taxon>Spermatophyta</taxon>
        <taxon>Magnoliopsida</taxon>
        <taxon>eudicotyledons</taxon>
        <taxon>Gunneridae</taxon>
        <taxon>Pentapetalae</taxon>
        <taxon>rosids</taxon>
        <taxon>malvids</taxon>
        <taxon>Brassicales</taxon>
        <taxon>Brassicaceae</taxon>
        <taxon>Arabideae</taxon>
        <taxon>Arabis</taxon>
    </lineage>
</organism>
<evidence type="ECO:0000313" key="2">
    <source>
        <dbReference type="EMBL" id="VVA94044.1"/>
    </source>
</evidence>
<feature type="region of interest" description="Disordered" evidence="1">
    <location>
        <begin position="1"/>
        <end position="28"/>
    </location>
</feature>
<protein>
    <submittedName>
        <fullName evidence="2">Uncharacterized protein</fullName>
    </submittedName>
</protein>
<dbReference type="PANTHER" id="PTHR46236">
    <property type="entry name" value="TRAF-LIKE SUPERFAMILY PROTEIN"/>
    <property type="match status" value="1"/>
</dbReference>
<dbReference type="OrthoDB" id="1111795at2759"/>
<keyword evidence="3" id="KW-1185">Reference proteome</keyword>
<comment type="caution">
    <text evidence="2">The sequence shown here is derived from an EMBL/GenBank/DDBJ whole genome shotgun (WGS) entry which is preliminary data.</text>
</comment>
<dbReference type="AlphaFoldDB" id="A0A565AYU8"/>
<dbReference type="InterPro" id="IPR050804">
    <property type="entry name" value="MCC"/>
</dbReference>
<reference evidence="2" key="1">
    <citation type="submission" date="2019-07" db="EMBL/GenBank/DDBJ databases">
        <authorList>
            <person name="Dittberner H."/>
        </authorList>
    </citation>
    <scope>NUCLEOTIDE SEQUENCE [LARGE SCALE GENOMIC DNA]</scope>
</reference>
<dbReference type="EMBL" id="CABITT030000002">
    <property type="protein sequence ID" value="VVA94044.1"/>
    <property type="molecule type" value="Genomic_DNA"/>
</dbReference>